<dbReference type="Pfam" id="PF07907">
    <property type="entry name" value="YibE_F"/>
    <property type="match status" value="1"/>
</dbReference>
<keyword evidence="3" id="KW-1185">Reference proteome</keyword>
<dbReference type="OrthoDB" id="5753718at2"/>
<feature type="transmembrane region" description="Helical" evidence="1">
    <location>
        <begin position="325"/>
        <end position="351"/>
    </location>
</feature>
<dbReference type="AlphaFoldDB" id="G9WI38"/>
<keyword evidence="1" id="KW-0812">Transmembrane</keyword>
<comment type="caution">
    <text evidence="2">The sequence shown here is derived from an EMBL/GenBank/DDBJ whole genome shotgun (WGS) entry which is preliminary data.</text>
</comment>
<keyword evidence="1" id="KW-0472">Membrane</keyword>
<protein>
    <submittedName>
        <fullName evidence="2">Putative multitransmembrane protein</fullName>
    </submittedName>
</protein>
<evidence type="ECO:0000256" key="1">
    <source>
        <dbReference type="SAM" id="Phobius"/>
    </source>
</evidence>
<proteinExistence type="predicted"/>
<feature type="transmembrane region" description="Helical" evidence="1">
    <location>
        <begin position="169"/>
        <end position="188"/>
    </location>
</feature>
<dbReference type="Proteomes" id="UP000004959">
    <property type="component" value="Chromosome"/>
</dbReference>
<dbReference type="PANTHER" id="PTHR41771:SF1">
    <property type="entry name" value="MEMBRANE PROTEIN"/>
    <property type="match status" value="1"/>
</dbReference>
<dbReference type="PATRIC" id="fig|1045004.4.peg.818"/>
<gene>
    <name evidence="2" type="ORF">OKIT_0814</name>
</gene>
<name>G9WI38_9LACO</name>
<reference evidence="2 3" key="1">
    <citation type="journal article" date="2012" name="PLoS ONE">
        <title>Functional divergence in the genus oenococcus as predicted by genome sequencing of the newly-described species, Oenococcus kitaharae.</title>
        <authorList>
            <person name="Borneman A.R."/>
            <person name="McCarthy J.M."/>
            <person name="Chambers P.J."/>
            <person name="Bartowsky E.J."/>
        </authorList>
    </citation>
    <scope>NUCLEOTIDE SEQUENCE [LARGE SCALE GENOMIC DNA]</scope>
    <source>
        <strain evidence="3">DSM17330</strain>
    </source>
</reference>
<accession>G9WI38</accession>
<keyword evidence="1" id="KW-1133">Transmembrane helix</keyword>
<evidence type="ECO:0000313" key="2">
    <source>
        <dbReference type="EMBL" id="EHN58923.1"/>
    </source>
</evidence>
<dbReference type="STRING" id="336988.NT96_08290"/>
<dbReference type="HOGENOM" id="CLU_028166_1_1_9"/>
<dbReference type="RefSeq" id="WP_007745533.1">
    <property type="nucleotide sequence ID" value="NZ_CM001398.1"/>
</dbReference>
<feature type="transmembrane region" description="Helical" evidence="1">
    <location>
        <begin position="142"/>
        <end position="163"/>
    </location>
</feature>
<dbReference type="EMBL" id="AFVZ01000001">
    <property type="protein sequence ID" value="EHN58923.1"/>
    <property type="molecule type" value="Genomic_DNA"/>
</dbReference>
<dbReference type="InterPro" id="IPR012507">
    <property type="entry name" value="YibE_F"/>
</dbReference>
<dbReference type="eggNOG" id="COG5438">
    <property type="taxonomic scope" value="Bacteria"/>
</dbReference>
<dbReference type="PANTHER" id="PTHR41771">
    <property type="entry name" value="MEMBRANE PROTEIN-RELATED"/>
    <property type="match status" value="1"/>
</dbReference>
<feature type="transmembrane region" description="Helical" evidence="1">
    <location>
        <begin position="293"/>
        <end position="313"/>
    </location>
</feature>
<evidence type="ECO:0000313" key="3">
    <source>
        <dbReference type="Proteomes" id="UP000004959"/>
    </source>
</evidence>
<feature type="transmembrane region" description="Helical" evidence="1">
    <location>
        <begin position="195"/>
        <end position="219"/>
    </location>
</feature>
<feature type="transmembrane region" description="Helical" evidence="1">
    <location>
        <begin position="231"/>
        <end position="253"/>
    </location>
</feature>
<sequence length="364" mass="40906">MSFSRSKLLKWAILLLAVIGLTALTHFDTVFYQTPIAQVVRVKENDSHRTRDYFANEDRSATQQLTVKFLNTKRKNQKITISNQYVASEVLTQKYRVGQRLLLSHKKWWSIIGQKRDTFLVFTITLMLALTIGLTKKVSLRIIGSLGLNFIFFILAILLDINFEDAPAVFIFAILTIVFAFITLLLVLGRRKQFVIVFLSTILSTAAGVGIGAITIAVNHASGIHFEYMDFITQFPIPLFYSELMIGVLGAAMDESSDITAMMFGMQRERADRSFGEYFVSGMRVGRDIVGSLTNVLFMVFIANTLPMVFLYLRNGNTWSYTIDMTMMLGLLSTVISAIGIVLTVPITSWLSASLLSAEKRLAR</sequence>
<organism evidence="2 3">
    <name type="scientific">Oenococcus kitaharae DSM 17330</name>
    <dbReference type="NCBI Taxonomy" id="1045004"/>
    <lineage>
        <taxon>Bacteria</taxon>
        <taxon>Bacillati</taxon>
        <taxon>Bacillota</taxon>
        <taxon>Bacilli</taxon>
        <taxon>Lactobacillales</taxon>
        <taxon>Lactobacillaceae</taxon>
        <taxon>Oenococcus</taxon>
    </lineage>
</organism>
<feature type="transmembrane region" description="Helical" evidence="1">
    <location>
        <begin position="118"/>
        <end position="135"/>
    </location>
</feature>